<evidence type="ECO:0000256" key="5">
    <source>
        <dbReference type="ARBA" id="ARBA00022692"/>
    </source>
</evidence>
<reference evidence="11 12" key="1">
    <citation type="submission" date="2011-04" db="EMBL/GenBank/DDBJ databases">
        <title>The Genome Sequence of Clostridium citroniae WAL-19142.</title>
        <authorList>
            <consortium name="The Broad Institute Genome Sequencing Platform"/>
            <person name="Earl A."/>
            <person name="Ward D."/>
            <person name="Feldgarden M."/>
            <person name="Gevers D."/>
            <person name="Warren Y.A."/>
            <person name="Tyrrell K.L."/>
            <person name="Citron D.M."/>
            <person name="Goldstein E.J."/>
            <person name="Daigneault M."/>
            <person name="Allen-Vercoe E."/>
            <person name="Young S.K."/>
            <person name="Zeng Q."/>
            <person name="Gargeya S."/>
            <person name="Fitzgerald M."/>
            <person name="Haas B."/>
            <person name="Abouelleil A."/>
            <person name="Alvarado L."/>
            <person name="Arachchi H.M."/>
            <person name="Berlin A."/>
            <person name="Brown A."/>
            <person name="Chapman S.B."/>
            <person name="Chen Z."/>
            <person name="Dunbar C."/>
            <person name="Freedman E."/>
            <person name="Gearin G."/>
            <person name="Gellesch M."/>
            <person name="Goldberg J."/>
            <person name="Griggs A."/>
            <person name="Gujja S."/>
            <person name="Heilman E.R."/>
            <person name="Heiman D."/>
            <person name="Howarth C."/>
            <person name="Larson L."/>
            <person name="Lui A."/>
            <person name="MacDonald P.J."/>
            <person name="Mehta T."/>
            <person name="Montmayeur A."/>
            <person name="Murphy C."/>
            <person name="Neiman D."/>
            <person name="Pearson M."/>
            <person name="Priest M."/>
            <person name="Roberts A."/>
            <person name="Saif S."/>
            <person name="Shea T."/>
            <person name="Shenoy N."/>
            <person name="Sisk P."/>
            <person name="Stolte C."/>
            <person name="Sykes S."/>
            <person name="White J."/>
            <person name="Yandava C."/>
            <person name="Wortman J."/>
            <person name="Nusbaum C."/>
            <person name="Birren B."/>
        </authorList>
    </citation>
    <scope>NUCLEOTIDE SEQUENCE [LARGE SCALE GENOMIC DNA]</scope>
    <source>
        <strain evidence="11 12">WAL-19142</strain>
    </source>
</reference>
<dbReference type="GO" id="GO:0015740">
    <property type="term" value="P:C4-dicarboxylate transport"/>
    <property type="evidence" value="ECO:0007669"/>
    <property type="project" value="TreeGrafter"/>
</dbReference>
<dbReference type="PANTHER" id="PTHR35011">
    <property type="entry name" value="2,3-DIKETO-L-GULONATE TRAP TRANSPORTER SMALL PERMEASE PROTEIN YIAM"/>
    <property type="match status" value="1"/>
</dbReference>
<dbReference type="OrthoDB" id="45144at2"/>
<evidence type="ECO:0000256" key="8">
    <source>
        <dbReference type="ARBA" id="ARBA00038436"/>
    </source>
</evidence>
<dbReference type="PANTHER" id="PTHR35011:SF2">
    <property type="entry name" value="2,3-DIKETO-L-GULONATE TRAP TRANSPORTER SMALL PERMEASE PROTEIN YIAM"/>
    <property type="match status" value="1"/>
</dbReference>
<feature type="transmembrane region" description="Helical" evidence="9">
    <location>
        <begin position="157"/>
        <end position="177"/>
    </location>
</feature>
<accession>A0A0J9CFR6</accession>
<protein>
    <recommendedName>
        <fullName evidence="10">Tripartite ATP-independent periplasmic transporters DctQ component domain-containing protein</fullName>
    </recommendedName>
</protein>
<comment type="subcellular location">
    <subcellularLocation>
        <location evidence="1">Cell inner membrane</location>
        <topology evidence="1">Multi-pass membrane protein</topology>
    </subcellularLocation>
</comment>
<keyword evidence="7 9" id="KW-0472">Membrane</keyword>
<dbReference type="Pfam" id="PF04290">
    <property type="entry name" value="DctQ"/>
    <property type="match status" value="1"/>
</dbReference>
<keyword evidence="3" id="KW-1003">Cell membrane</keyword>
<evidence type="ECO:0000256" key="4">
    <source>
        <dbReference type="ARBA" id="ARBA00022519"/>
    </source>
</evidence>
<dbReference type="AlphaFoldDB" id="A0A0J9CFR6"/>
<evidence type="ECO:0000313" key="11">
    <source>
        <dbReference type="EMBL" id="KMW23201.1"/>
    </source>
</evidence>
<dbReference type="InterPro" id="IPR055348">
    <property type="entry name" value="DctQ"/>
</dbReference>
<dbReference type="InterPro" id="IPR007387">
    <property type="entry name" value="TRAP_DctQ"/>
</dbReference>
<evidence type="ECO:0000313" key="12">
    <source>
        <dbReference type="Proteomes" id="UP000037392"/>
    </source>
</evidence>
<keyword evidence="4" id="KW-0997">Cell inner membrane</keyword>
<evidence type="ECO:0000256" key="6">
    <source>
        <dbReference type="ARBA" id="ARBA00022989"/>
    </source>
</evidence>
<sequence>MKERMYMGESKSTRSHNMNVFEKINHCFLYFEKIVLTFCTIVLVIAIFIQVVCRYILLISTPWAEELARYLFVWMAYLGGGYALHTGGQIEIDIAPTIIKSLKGISAATKDRIILLLKTVGLVITVVFLLGFCWVFGNYIMFIAGGSQTSQTMHIPMWIVYFPVLIGSLITVWHGVYRILCNIWPVSVNAE</sequence>
<gene>
    <name evidence="11" type="ORF">HMPREF9470_00992</name>
</gene>
<dbReference type="Proteomes" id="UP000037392">
    <property type="component" value="Unassembled WGS sequence"/>
</dbReference>
<evidence type="ECO:0000259" key="10">
    <source>
        <dbReference type="Pfam" id="PF04290"/>
    </source>
</evidence>
<feature type="transmembrane region" description="Helical" evidence="9">
    <location>
        <begin position="113"/>
        <end position="137"/>
    </location>
</feature>
<feature type="transmembrane region" description="Helical" evidence="9">
    <location>
        <begin position="71"/>
        <end position="92"/>
    </location>
</feature>
<keyword evidence="6 9" id="KW-1133">Transmembrane helix</keyword>
<feature type="domain" description="Tripartite ATP-independent periplasmic transporters DctQ component" evidence="10">
    <location>
        <begin position="43"/>
        <end position="181"/>
    </location>
</feature>
<evidence type="ECO:0000256" key="3">
    <source>
        <dbReference type="ARBA" id="ARBA00022475"/>
    </source>
</evidence>
<feature type="transmembrane region" description="Helical" evidence="9">
    <location>
        <begin position="34"/>
        <end position="59"/>
    </location>
</feature>
<organism evidence="11 12">
    <name type="scientific">[Clostridium] citroniae WAL-19142</name>
    <dbReference type="NCBI Taxonomy" id="742734"/>
    <lineage>
        <taxon>Bacteria</taxon>
        <taxon>Bacillati</taxon>
        <taxon>Bacillota</taxon>
        <taxon>Clostridia</taxon>
        <taxon>Lachnospirales</taxon>
        <taxon>Lachnospiraceae</taxon>
        <taxon>Enterocloster</taxon>
    </lineage>
</organism>
<evidence type="ECO:0000256" key="1">
    <source>
        <dbReference type="ARBA" id="ARBA00004429"/>
    </source>
</evidence>
<dbReference type="EMBL" id="ADLK01000006">
    <property type="protein sequence ID" value="KMW23201.1"/>
    <property type="molecule type" value="Genomic_DNA"/>
</dbReference>
<evidence type="ECO:0000256" key="7">
    <source>
        <dbReference type="ARBA" id="ARBA00023136"/>
    </source>
</evidence>
<comment type="similarity">
    <text evidence="8">Belongs to the TRAP transporter small permease family.</text>
</comment>
<comment type="caution">
    <text evidence="11">The sequence shown here is derived from an EMBL/GenBank/DDBJ whole genome shotgun (WGS) entry which is preliminary data.</text>
</comment>
<dbReference type="PATRIC" id="fig|742734.4.peg.1053"/>
<name>A0A0J9CFR6_9FIRM</name>
<proteinExistence type="inferred from homology"/>
<keyword evidence="5 9" id="KW-0812">Transmembrane</keyword>
<dbReference type="GO" id="GO:0022857">
    <property type="term" value="F:transmembrane transporter activity"/>
    <property type="evidence" value="ECO:0007669"/>
    <property type="project" value="TreeGrafter"/>
</dbReference>
<dbReference type="GO" id="GO:0005886">
    <property type="term" value="C:plasma membrane"/>
    <property type="evidence" value="ECO:0007669"/>
    <property type="project" value="UniProtKB-SubCell"/>
</dbReference>
<evidence type="ECO:0000256" key="2">
    <source>
        <dbReference type="ARBA" id="ARBA00022448"/>
    </source>
</evidence>
<evidence type="ECO:0000256" key="9">
    <source>
        <dbReference type="SAM" id="Phobius"/>
    </source>
</evidence>
<keyword evidence="2" id="KW-0813">Transport</keyword>